<accession>A0A1V1NZ90</accession>
<evidence type="ECO:0000313" key="2">
    <source>
        <dbReference type="EMBL" id="ETR67874.1"/>
    </source>
</evidence>
<name>A0A1V1NZ90_9BACT</name>
<dbReference type="EMBL" id="ATBP01001177">
    <property type="protein sequence ID" value="ETR67874.1"/>
    <property type="molecule type" value="Genomic_DNA"/>
</dbReference>
<protein>
    <submittedName>
        <fullName evidence="2">Uncharacterized protein</fullName>
    </submittedName>
</protein>
<comment type="caution">
    <text evidence="2">The sequence shown here is derived from an EMBL/GenBank/DDBJ whole genome shotgun (WGS) entry which is preliminary data.</text>
</comment>
<dbReference type="AlphaFoldDB" id="A0A1V1NZ90"/>
<dbReference type="InterPro" id="IPR028994">
    <property type="entry name" value="Integrin_alpha_N"/>
</dbReference>
<reference evidence="3" key="1">
    <citation type="submission" date="2012-11" db="EMBL/GenBank/DDBJ databases">
        <authorList>
            <person name="Lucero-Rivera Y.E."/>
            <person name="Tovar-Ramirez D."/>
        </authorList>
    </citation>
    <scope>NUCLEOTIDE SEQUENCE [LARGE SCALE GENOMIC DNA]</scope>
    <source>
        <strain evidence="3">Araruama</strain>
    </source>
</reference>
<organism evidence="2 3">
    <name type="scientific">Candidatus Magnetoglobus multicellularis str. Araruama</name>
    <dbReference type="NCBI Taxonomy" id="890399"/>
    <lineage>
        <taxon>Bacteria</taxon>
        <taxon>Pseudomonadati</taxon>
        <taxon>Thermodesulfobacteriota</taxon>
        <taxon>Desulfobacteria</taxon>
        <taxon>Desulfobacterales</taxon>
        <taxon>Desulfobacteraceae</taxon>
        <taxon>Candidatus Magnetoglobus</taxon>
    </lineage>
</organism>
<dbReference type="InterPro" id="IPR011043">
    <property type="entry name" value="Gal_Oxase/kelch_b-propeller"/>
</dbReference>
<dbReference type="SUPFAM" id="SSF50965">
    <property type="entry name" value="Galactose oxidase, central domain"/>
    <property type="match status" value="1"/>
</dbReference>
<sequence length="185" mass="20242">MAIDDKYIIVGAYGDSTNGRLSGSAYVFHLKDGIWEQCVFLKASDGDANDKFGSSVCIAETGDAIIGAFGHDAKGSQSGAAYIYSVFAMQASIQTTVPQGLIRSQVQVVDNFSSQPYHKQKHQSQGHYIQQPVETKKFPKKLPFTTHIFLNGETGSKILKVKLTVLLIWIPCISQHTFSKMANGH</sequence>
<dbReference type="Proteomes" id="UP000189670">
    <property type="component" value="Unassembled WGS sequence"/>
</dbReference>
<keyword evidence="1" id="KW-0732">Signal</keyword>
<evidence type="ECO:0000256" key="1">
    <source>
        <dbReference type="ARBA" id="ARBA00022729"/>
    </source>
</evidence>
<gene>
    <name evidence="2" type="ORF">OMM_04901</name>
</gene>
<dbReference type="InterPro" id="IPR013517">
    <property type="entry name" value="FG-GAP"/>
</dbReference>
<dbReference type="PANTHER" id="PTHR36220">
    <property type="entry name" value="UNNAMED PRODUCT"/>
    <property type="match status" value="1"/>
</dbReference>
<dbReference type="Gene3D" id="2.130.10.130">
    <property type="entry name" value="Integrin alpha, N-terminal"/>
    <property type="match status" value="1"/>
</dbReference>
<dbReference type="Pfam" id="PF14312">
    <property type="entry name" value="FG-GAP_2"/>
    <property type="match status" value="2"/>
</dbReference>
<dbReference type="PANTHER" id="PTHR36220:SF1">
    <property type="entry name" value="GAMMA TUBULIN COMPLEX COMPONENT C-TERMINAL DOMAIN-CONTAINING PROTEIN"/>
    <property type="match status" value="1"/>
</dbReference>
<evidence type="ECO:0000313" key="3">
    <source>
        <dbReference type="Proteomes" id="UP000189670"/>
    </source>
</evidence>
<proteinExistence type="predicted"/>